<evidence type="ECO:0000313" key="12">
    <source>
        <dbReference type="Proteomes" id="UP001249851"/>
    </source>
</evidence>
<name>A0AAD9R3L6_ACRCE</name>
<dbReference type="GO" id="GO:0004930">
    <property type="term" value="F:G protein-coupled receptor activity"/>
    <property type="evidence" value="ECO:0007669"/>
    <property type="project" value="UniProtKB-KW"/>
</dbReference>
<organism evidence="11 12">
    <name type="scientific">Acropora cervicornis</name>
    <name type="common">Staghorn coral</name>
    <dbReference type="NCBI Taxonomy" id="6130"/>
    <lineage>
        <taxon>Eukaryota</taxon>
        <taxon>Metazoa</taxon>
        <taxon>Cnidaria</taxon>
        <taxon>Anthozoa</taxon>
        <taxon>Hexacorallia</taxon>
        <taxon>Scleractinia</taxon>
        <taxon>Astrocoeniina</taxon>
        <taxon>Acroporidae</taxon>
        <taxon>Acropora</taxon>
    </lineage>
</organism>
<dbReference type="InterPro" id="IPR000276">
    <property type="entry name" value="GPCR_Rhodpsn"/>
</dbReference>
<dbReference type="PRINTS" id="PR00237">
    <property type="entry name" value="GPCRRHODOPSN"/>
</dbReference>
<feature type="domain" description="G-protein coupled receptors family 1 profile" evidence="10">
    <location>
        <begin position="32"/>
        <end position="292"/>
    </location>
</feature>
<evidence type="ECO:0000256" key="8">
    <source>
        <dbReference type="RuleBase" id="RU000688"/>
    </source>
</evidence>
<comment type="similarity">
    <text evidence="8">Belongs to the G-protein coupled receptor 1 family.</text>
</comment>
<keyword evidence="3 9" id="KW-1133">Transmembrane helix</keyword>
<feature type="transmembrane region" description="Helical" evidence="9">
    <location>
        <begin position="92"/>
        <end position="115"/>
    </location>
</feature>
<evidence type="ECO:0000256" key="2">
    <source>
        <dbReference type="ARBA" id="ARBA00022692"/>
    </source>
</evidence>
<evidence type="ECO:0000256" key="4">
    <source>
        <dbReference type="ARBA" id="ARBA00023040"/>
    </source>
</evidence>
<evidence type="ECO:0000256" key="9">
    <source>
        <dbReference type="SAM" id="Phobius"/>
    </source>
</evidence>
<gene>
    <name evidence="11" type="ORF">P5673_002428</name>
</gene>
<dbReference type="Pfam" id="PF00001">
    <property type="entry name" value="7tm_1"/>
    <property type="match status" value="1"/>
</dbReference>
<keyword evidence="2 8" id="KW-0812">Transmembrane</keyword>
<dbReference type="EMBL" id="JARQWQ010000004">
    <property type="protein sequence ID" value="KAK2572213.1"/>
    <property type="molecule type" value="Genomic_DNA"/>
</dbReference>
<feature type="transmembrane region" description="Helical" evidence="9">
    <location>
        <begin position="20"/>
        <end position="41"/>
    </location>
</feature>
<evidence type="ECO:0000313" key="11">
    <source>
        <dbReference type="EMBL" id="KAK2572213.1"/>
    </source>
</evidence>
<comment type="caution">
    <text evidence="11">The sequence shown here is derived from an EMBL/GenBank/DDBJ whole genome shotgun (WGS) entry which is preliminary data.</text>
</comment>
<reference evidence="11" key="1">
    <citation type="journal article" date="2023" name="G3 (Bethesda)">
        <title>Whole genome assembly and annotation of the endangered Caribbean coral Acropora cervicornis.</title>
        <authorList>
            <person name="Selwyn J.D."/>
            <person name="Vollmer S.V."/>
        </authorList>
    </citation>
    <scope>NUCLEOTIDE SEQUENCE</scope>
    <source>
        <strain evidence="11">K2</strain>
    </source>
</reference>
<sequence>MNVSRRETHDINRFDIVLAILYAVVILVGIFGNAMVIAVVWKTRTMHTATNYLLVNLAASDILVLLWCPHTYNFAIVGSIPEGELGDNLCRFFIGDPVDTLCIGVTLFTLSVLAVERYQALVTPMRTKYTLTKTSVVYAIAITWILSLAISIPDFVLTHVDTSEGRCLSPLSVEANTSKAKYIAVLITFFILLPLLVITFCYCQILRGMFIKKTICAGPANLNSEKKKLATLIIAVTVAFYIVFLPFGIFMLHAAFSRQDPREGRESIGFQIAFKFLTFLIVVNSSLNPILYAFQSENYRKGFKNLFCLRSNSVSPYENNFALGEQGQIPRIHLWRAV</sequence>
<reference evidence="11" key="2">
    <citation type="journal article" date="2023" name="Science">
        <title>Genomic signatures of disease resistance in endangered staghorn corals.</title>
        <authorList>
            <person name="Vollmer S.V."/>
            <person name="Selwyn J.D."/>
            <person name="Despard B.A."/>
            <person name="Roesel C.L."/>
        </authorList>
    </citation>
    <scope>NUCLEOTIDE SEQUENCE</scope>
    <source>
        <strain evidence="11">K2</strain>
    </source>
</reference>
<comment type="subcellular location">
    <subcellularLocation>
        <location evidence="1">Membrane</location>
        <topology evidence="1">Multi-pass membrane protein</topology>
    </subcellularLocation>
</comment>
<evidence type="ECO:0000259" key="10">
    <source>
        <dbReference type="PROSITE" id="PS50262"/>
    </source>
</evidence>
<dbReference type="AlphaFoldDB" id="A0AAD9R3L6"/>
<keyword evidence="4 8" id="KW-0297">G-protein coupled receptor</keyword>
<feature type="transmembrane region" description="Helical" evidence="9">
    <location>
        <begin position="229"/>
        <end position="252"/>
    </location>
</feature>
<protein>
    <submittedName>
        <fullName evidence="11">Neuropeptide FF receptor 2</fullName>
    </submittedName>
</protein>
<dbReference type="PROSITE" id="PS50262">
    <property type="entry name" value="G_PROTEIN_RECEP_F1_2"/>
    <property type="match status" value="1"/>
</dbReference>
<feature type="transmembrane region" description="Helical" evidence="9">
    <location>
        <begin position="272"/>
        <end position="294"/>
    </location>
</feature>
<dbReference type="Proteomes" id="UP001249851">
    <property type="component" value="Unassembled WGS sequence"/>
</dbReference>
<evidence type="ECO:0000256" key="7">
    <source>
        <dbReference type="ARBA" id="ARBA00023224"/>
    </source>
</evidence>
<feature type="transmembrane region" description="Helical" evidence="9">
    <location>
        <begin position="53"/>
        <end position="72"/>
    </location>
</feature>
<accession>A0AAD9R3L6</accession>
<dbReference type="SMART" id="SM01381">
    <property type="entry name" value="7TM_GPCR_Srsx"/>
    <property type="match status" value="1"/>
</dbReference>
<dbReference type="PANTHER" id="PTHR45695">
    <property type="entry name" value="LEUCOKININ RECEPTOR-RELATED"/>
    <property type="match status" value="1"/>
</dbReference>
<dbReference type="GO" id="GO:0005886">
    <property type="term" value="C:plasma membrane"/>
    <property type="evidence" value="ECO:0007669"/>
    <property type="project" value="TreeGrafter"/>
</dbReference>
<dbReference type="PROSITE" id="PS00237">
    <property type="entry name" value="G_PROTEIN_RECEP_F1_1"/>
    <property type="match status" value="1"/>
</dbReference>
<keyword evidence="12" id="KW-1185">Reference proteome</keyword>
<feature type="transmembrane region" description="Helical" evidence="9">
    <location>
        <begin position="180"/>
        <end position="203"/>
    </location>
</feature>
<dbReference type="Gene3D" id="1.20.1070.10">
    <property type="entry name" value="Rhodopsin 7-helix transmembrane proteins"/>
    <property type="match status" value="1"/>
</dbReference>
<keyword evidence="5 9" id="KW-0472">Membrane</keyword>
<feature type="transmembrane region" description="Helical" evidence="9">
    <location>
        <begin position="136"/>
        <end position="160"/>
    </location>
</feature>
<dbReference type="CDD" id="cd00637">
    <property type="entry name" value="7tm_classA_rhodopsin-like"/>
    <property type="match status" value="1"/>
</dbReference>
<dbReference type="PANTHER" id="PTHR45695:SF9">
    <property type="entry name" value="LEUCOKININ RECEPTOR"/>
    <property type="match status" value="1"/>
</dbReference>
<evidence type="ECO:0000256" key="6">
    <source>
        <dbReference type="ARBA" id="ARBA00023170"/>
    </source>
</evidence>
<dbReference type="InterPro" id="IPR017452">
    <property type="entry name" value="GPCR_Rhodpsn_7TM"/>
</dbReference>
<keyword evidence="6 8" id="KW-0675">Receptor</keyword>
<evidence type="ECO:0000256" key="3">
    <source>
        <dbReference type="ARBA" id="ARBA00022989"/>
    </source>
</evidence>
<evidence type="ECO:0000256" key="1">
    <source>
        <dbReference type="ARBA" id="ARBA00004141"/>
    </source>
</evidence>
<keyword evidence="7 8" id="KW-0807">Transducer</keyword>
<evidence type="ECO:0000256" key="5">
    <source>
        <dbReference type="ARBA" id="ARBA00023136"/>
    </source>
</evidence>
<proteinExistence type="inferred from homology"/>
<dbReference type="SUPFAM" id="SSF81321">
    <property type="entry name" value="Family A G protein-coupled receptor-like"/>
    <property type="match status" value="1"/>
</dbReference>